<dbReference type="PANTHER" id="PTHR33361:SF2">
    <property type="entry name" value="DUF885 DOMAIN-CONTAINING PROTEIN"/>
    <property type="match status" value="1"/>
</dbReference>
<dbReference type="PANTHER" id="PTHR33361">
    <property type="entry name" value="GLR0591 PROTEIN"/>
    <property type="match status" value="1"/>
</dbReference>
<name>A0ABU6B0K0_9NOCA</name>
<dbReference type="RefSeq" id="WP_195082326.1">
    <property type="nucleotide sequence ID" value="NZ_JAYESH010000010.1"/>
</dbReference>
<evidence type="ECO:0000313" key="1">
    <source>
        <dbReference type="EMBL" id="MEB3513161.1"/>
    </source>
</evidence>
<dbReference type="Pfam" id="PF05960">
    <property type="entry name" value="DUF885"/>
    <property type="match status" value="1"/>
</dbReference>
<protein>
    <submittedName>
        <fullName evidence="1">DUF885 domain-containing protein</fullName>
    </submittedName>
</protein>
<organism evidence="1 2">
    <name type="scientific">Nocardia implantans</name>
    <dbReference type="NCBI Taxonomy" id="3108168"/>
    <lineage>
        <taxon>Bacteria</taxon>
        <taxon>Bacillati</taxon>
        <taxon>Actinomycetota</taxon>
        <taxon>Actinomycetes</taxon>
        <taxon>Mycobacteriales</taxon>
        <taxon>Nocardiaceae</taxon>
        <taxon>Nocardia</taxon>
    </lineage>
</organism>
<accession>A0ABU6B0K0</accession>
<dbReference type="InterPro" id="IPR010281">
    <property type="entry name" value="DUF885"/>
</dbReference>
<evidence type="ECO:0000313" key="2">
    <source>
        <dbReference type="Proteomes" id="UP001348098"/>
    </source>
</evidence>
<gene>
    <name evidence="1" type="ORF">U3653_24300</name>
</gene>
<reference evidence="1 2" key="1">
    <citation type="submission" date="2023-12" db="EMBL/GenBank/DDBJ databases">
        <title>novel species in genus Nocarida.</title>
        <authorList>
            <person name="Li Z."/>
        </authorList>
    </citation>
    <scope>NUCLEOTIDE SEQUENCE [LARGE SCALE GENOMIC DNA]</scope>
    <source>
        <strain evidence="1 2">CDC186</strain>
    </source>
</reference>
<comment type="caution">
    <text evidence="1">The sequence shown here is derived from an EMBL/GenBank/DDBJ whole genome shotgun (WGS) entry which is preliminary data.</text>
</comment>
<dbReference type="Proteomes" id="UP001348098">
    <property type="component" value="Unassembled WGS sequence"/>
</dbReference>
<proteinExistence type="predicted"/>
<sequence length="524" mass="57331">MRERDVAAYSRDILESVWSVTPDAAIEAGRLPPVLWEDPTQGGRDAVRDRIELLLKELDQFGGDRTCEDLRAAMRFHLLSAASLATSRDISELNHMTGPVARLSWASRSWPQREDPRFDSYVERLRAFPAYVSELVGEIAAASETVRGSAPVLHAFISQVDTLFATRACGPDPLLHGMSAAREQGNSVAEIPQEVVERVYRALAELRSVAVAELATAVPAAPSAISPAGPDRYREAIFRGTSVPLSPERLEAIGLDLLRATEAEFTALSGRNFARELLPGDEIMRRFADAHELLTSASRVLVERWPMAPCQVEPMPETNASTGPPAFYGPSSYRNGRPGSLFVNAMLPTSTRSSEVLPLAMHEGVPGHHLQIALLDENDAVPEVLRLLPVNAFAEGWAVYAETLHAEMGLELSELDRLGLLMHQRWRAARLVTDVGLHVRGWSVEQAVEFMARHTLQDVGQVRKEVVRYLAWPGQALGYAVGARAIANHIREMVGSGLTLAAAHTALLDRGSLPLTALTGHDRN</sequence>
<dbReference type="EMBL" id="JAYKYQ010000010">
    <property type="protein sequence ID" value="MEB3513161.1"/>
    <property type="molecule type" value="Genomic_DNA"/>
</dbReference>
<keyword evidence="2" id="KW-1185">Reference proteome</keyword>